<evidence type="ECO:0000313" key="3">
    <source>
        <dbReference type="EMBL" id="SNX96080.1"/>
    </source>
</evidence>
<sequence>MTRLSVVTGAARGLGRVIAETLLAEGDRLLLADIRGELLEKTAAELRAEGHDVTAVEVDIAEPDSVYALAEAAAGLGGVDALVNNAALADGVGGDTFWELDAQAFARVMTVNALGTWQVSARLVPQMLAKGKGAVVNVASDTAIYGSPRLVHYVGSKGAVMSMTRTMARDAGPHGIRVNAVAPGLIRVEATETVPPERYQLYADNRVLPREQTPQDVADLVAYLLSDRAGFITGQVVAVDGGFVMPQ</sequence>
<name>A0A285EAT2_9ACTN</name>
<dbReference type="PANTHER" id="PTHR24321:SF8">
    <property type="entry name" value="ESTRADIOL 17-BETA-DEHYDROGENASE 8-RELATED"/>
    <property type="match status" value="1"/>
</dbReference>
<evidence type="ECO:0000256" key="1">
    <source>
        <dbReference type="ARBA" id="ARBA00006484"/>
    </source>
</evidence>
<dbReference type="AlphaFoldDB" id="A0A285EAT2"/>
<dbReference type="SUPFAM" id="SSF51735">
    <property type="entry name" value="NAD(P)-binding Rossmann-fold domains"/>
    <property type="match status" value="1"/>
</dbReference>
<dbReference type="OrthoDB" id="286404at2"/>
<dbReference type="PROSITE" id="PS00061">
    <property type="entry name" value="ADH_SHORT"/>
    <property type="match status" value="1"/>
</dbReference>
<reference evidence="3 4" key="1">
    <citation type="submission" date="2017-09" db="EMBL/GenBank/DDBJ databases">
        <authorList>
            <person name="Ehlers B."/>
            <person name="Leendertz F.H."/>
        </authorList>
    </citation>
    <scope>NUCLEOTIDE SEQUENCE [LARGE SCALE GENOMIC DNA]</scope>
    <source>
        <strain evidence="3 4">DSM 46844</strain>
    </source>
</reference>
<dbReference type="GO" id="GO:0016491">
    <property type="term" value="F:oxidoreductase activity"/>
    <property type="evidence" value="ECO:0007669"/>
    <property type="project" value="UniProtKB-KW"/>
</dbReference>
<dbReference type="InterPro" id="IPR020904">
    <property type="entry name" value="Sc_DH/Rdtase_CS"/>
</dbReference>
<dbReference type="PANTHER" id="PTHR24321">
    <property type="entry name" value="DEHYDROGENASES, SHORT CHAIN"/>
    <property type="match status" value="1"/>
</dbReference>
<dbReference type="CDD" id="cd05233">
    <property type="entry name" value="SDR_c"/>
    <property type="match status" value="1"/>
</dbReference>
<dbReference type="PRINTS" id="PR00080">
    <property type="entry name" value="SDRFAMILY"/>
</dbReference>
<dbReference type="PRINTS" id="PR00081">
    <property type="entry name" value="GDHRDH"/>
</dbReference>
<dbReference type="InterPro" id="IPR036291">
    <property type="entry name" value="NAD(P)-bd_dom_sf"/>
</dbReference>
<proteinExistence type="inferred from homology"/>
<dbReference type="FunFam" id="3.40.50.720:FF:000084">
    <property type="entry name" value="Short-chain dehydrogenase reductase"/>
    <property type="match status" value="1"/>
</dbReference>
<organism evidence="3 4">
    <name type="scientific">Geodermatophilus sabuli</name>
    <dbReference type="NCBI Taxonomy" id="1564158"/>
    <lineage>
        <taxon>Bacteria</taxon>
        <taxon>Bacillati</taxon>
        <taxon>Actinomycetota</taxon>
        <taxon>Actinomycetes</taxon>
        <taxon>Geodermatophilales</taxon>
        <taxon>Geodermatophilaceae</taxon>
        <taxon>Geodermatophilus</taxon>
    </lineage>
</organism>
<protein>
    <submittedName>
        <fullName evidence="3">NAD(P)-dependent dehydrogenase, short-chain alcohol dehydrogenase family</fullName>
    </submittedName>
</protein>
<dbReference type="InterPro" id="IPR002347">
    <property type="entry name" value="SDR_fam"/>
</dbReference>
<keyword evidence="4" id="KW-1185">Reference proteome</keyword>
<dbReference type="EMBL" id="OBDO01000003">
    <property type="protein sequence ID" value="SNX96080.1"/>
    <property type="molecule type" value="Genomic_DNA"/>
</dbReference>
<dbReference type="Pfam" id="PF13561">
    <property type="entry name" value="adh_short_C2"/>
    <property type="match status" value="1"/>
</dbReference>
<dbReference type="Proteomes" id="UP000219514">
    <property type="component" value="Unassembled WGS sequence"/>
</dbReference>
<accession>A0A285EAT2</accession>
<evidence type="ECO:0000313" key="4">
    <source>
        <dbReference type="Proteomes" id="UP000219514"/>
    </source>
</evidence>
<evidence type="ECO:0000256" key="2">
    <source>
        <dbReference type="ARBA" id="ARBA00023002"/>
    </source>
</evidence>
<dbReference type="Gene3D" id="3.40.50.720">
    <property type="entry name" value="NAD(P)-binding Rossmann-like Domain"/>
    <property type="match status" value="1"/>
</dbReference>
<comment type="similarity">
    <text evidence="1">Belongs to the short-chain dehydrogenases/reductases (SDR) family.</text>
</comment>
<gene>
    <name evidence="3" type="ORF">SAMN06893097_103249</name>
</gene>
<dbReference type="RefSeq" id="WP_097206102.1">
    <property type="nucleotide sequence ID" value="NZ_JACHXB010000004.1"/>
</dbReference>
<keyword evidence="2" id="KW-0560">Oxidoreductase</keyword>